<evidence type="ECO:0000313" key="1">
    <source>
        <dbReference type="EMBL" id="WMV09838.1"/>
    </source>
</evidence>
<organism evidence="1 2">
    <name type="scientific">Solanum verrucosum</name>
    <dbReference type="NCBI Taxonomy" id="315347"/>
    <lineage>
        <taxon>Eukaryota</taxon>
        <taxon>Viridiplantae</taxon>
        <taxon>Streptophyta</taxon>
        <taxon>Embryophyta</taxon>
        <taxon>Tracheophyta</taxon>
        <taxon>Spermatophyta</taxon>
        <taxon>Magnoliopsida</taxon>
        <taxon>eudicotyledons</taxon>
        <taxon>Gunneridae</taxon>
        <taxon>Pentapetalae</taxon>
        <taxon>asterids</taxon>
        <taxon>lamiids</taxon>
        <taxon>Solanales</taxon>
        <taxon>Solanaceae</taxon>
        <taxon>Solanoideae</taxon>
        <taxon>Solaneae</taxon>
        <taxon>Solanum</taxon>
    </lineage>
</organism>
<proteinExistence type="predicted"/>
<evidence type="ECO:0000313" key="2">
    <source>
        <dbReference type="Proteomes" id="UP001234989"/>
    </source>
</evidence>
<sequence length="38" mass="4439">MAPHEALYERKCRSPISWFEVGGVELIGQTWFIKPCKM</sequence>
<dbReference type="EMBL" id="CP133612">
    <property type="protein sequence ID" value="WMV09838.1"/>
    <property type="molecule type" value="Genomic_DNA"/>
</dbReference>
<accession>A0AAF0PRQ6</accession>
<dbReference type="AlphaFoldDB" id="A0AAF0PRQ6"/>
<dbReference type="Proteomes" id="UP001234989">
    <property type="component" value="Chromosome 1"/>
</dbReference>
<reference evidence="1" key="1">
    <citation type="submission" date="2023-08" db="EMBL/GenBank/DDBJ databases">
        <title>A de novo genome assembly of Solanum verrucosum Schlechtendal, a Mexican diploid species geographically isolated from the other diploid A-genome species in potato relatives.</title>
        <authorList>
            <person name="Hosaka K."/>
        </authorList>
    </citation>
    <scope>NUCLEOTIDE SEQUENCE</scope>
    <source>
        <tissue evidence="1">Young leaves</tissue>
    </source>
</reference>
<protein>
    <submittedName>
        <fullName evidence="1">Uncharacterized protein</fullName>
    </submittedName>
</protein>
<name>A0AAF0PRQ6_SOLVR</name>
<gene>
    <name evidence="1" type="ORF">MTR67_003223</name>
</gene>
<keyword evidence="2" id="KW-1185">Reference proteome</keyword>